<keyword evidence="2" id="KW-1185">Reference proteome</keyword>
<dbReference type="Proteomes" id="UP001285441">
    <property type="component" value="Unassembled WGS sequence"/>
</dbReference>
<reference evidence="1" key="2">
    <citation type="submission" date="2023-06" db="EMBL/GenBank/DDBJ databases">
        <authorList>
            <consortium name="Lawrence Berkeley National Laboratory"/>
            <person name="Haridas S."/>
            <person name="Hensen N."/>
            <person name="Bonometti L."/>
            <person name="Westerberg I."/>
            <person name="Brannstrom I.O."/>
            <person name="Guillou S."/>
            <person name="Cros-Aarteil S."/>
            <person name="Calhoun S."/>
            <person name="Kuo A."/>
            <person name="Mondo S."/>
            <person name="Pangilinan J."/>
            <person name="Riley R."/>
            <person name="LaButti K."/>
            <person name="Andreopoulos B."/>
            <person name="Lipzen A."/>
            <person name="Chen C."/>
            <person name="Yanf M."/>
            <person name="Daum C."/>
            <person name="Ng V."/>
            <person name="Clum A."/>
            <person name="Steindorff A."/>
            <person name="Ohm R."/>
            <person name="Martin F."/>
            <person name="Silar P."/>
            <person name="Natvig D."/>
            <person name="Lalanne C."/>
            <person name="Gautier V."/>
            <person name="Ament-velasquez S.L."/>
            <person name="Kruys A."/>
            <person name="Hutchinson M.I."/>
            <person name="Powell A.J."/>
            <person name="Barry K."/>
            <person name="Miller A.N."/>
            <person name="Grigoriev I.V."/>
            <person name="Debuchy R."/>
            <person name="Gladieux P."/>
            <person name="Thoren M.H."/>
            <person name="Johannesson H."/>
        </authorList>
    </citation>
    <scope>NUCLEOTIDE SEQUENCE</scope>
    <source>
        <strain evidence="1">CBS 232.78</strain>
    </source>
</reference>
<proteinExistence type="predicted"/>
<evidence type="ECO:0008006" key="3">
    <source>
        <dbReference type="Google" id="ProtNLM"/>
    </source>
</evidence>
<gene>
    <name evidence="1" type="ORF">B0H63DRAFT_552315</name>
</gene>
<evidence type="ECO:0000313" key="2">
    <source>
        <dbReference type="Proteomes" id="UP001285441"/>
    </source>
</evidence>
<reference evidence="1" key="1">
    <citation type="journal article" date="2023" name="Mol. Phylogenet. Evol.">
        <title>Genome-scale phylogeny and comparative genomics of the fungal order Sordariales.</title>
        <authorList>
            <person name="Hensen N."/>
            <person name="Bonometti L."/>
            <person name="Westerberg I."/>
            <person name="Brannstrom I.O."/>
            <person name="Guillou S."/>
            <person name="Cros-Aarteil S."/>
            <person name="Calhoun S."/>
            <person name="Haridas S."/>
            <person name="Kuo A."/>
            <person name="Mondo S."/>
            <person name="Pangilinan J."/>
            <person name="Riley R."/>
            <person name="LaButti K."/>
            <person name="Andreopoulos B."/>
            <person name="Lipzen A."/>
            <person name="Chen C."/>
            <person name="Yan M."/>
            <person name="Daum C."/>
            <person name="Ng V."/>
            <person name="Clum A."/>
            <person name="Steindorff A."/>
            <person name="Ohm R.A."/>
            <person name="Martin F."/>
            <person name="Silar P."/>
            <person name="Natvig D.O."/>
            <person name="Lalanne C."/>
            <person name="Gautier V."/>
            <person name="Ament-Velasquez S.L."/>
            <person name="Kruys A."/>
            <person name="Hutchinson M.I."/>
            <person name="Powell A.J."/>
            <person name="Barry K."/>
            <person name="Miller A.N."/>
            <person name="Grigoriev I.V."/>
            <person name="Debuchy R."/>
            <person name="Gladieux P."/>
            <person name="Hiltunen Thoren M."/>
            <person name="Johannesson H."/>
        </authorList>
    </citation>
    <scope>NUCLEOTIDE SEQUENCE</scope>
    <source>
        <strain evidence="1">CBS 232.78</strain>
    </source>
</reference>
<evidence type="ECO:0000313" key="1">
    <source>
        <dbReference type="EMBL" id="KAK3370379.1"/>
    </source>
</evidence>
<sequence>MCNRANPQCTKRCGGCKVAVYCNPAHKRCAREKTEQEETALRASSPDKNVFETSVGMFWAVLEMRPYLSARFHLMMACLDIRTGEAVEAALEHAMDMLWLCGGDNQGVRGYVPGMLLRLGRDQDACDFTKWRATVAWLTEKKHVLDDMSLPTSIELLVPLALMKLRMMRDVWMLQATTEERIAKGKAVPDAWKMRWLKYHALRSVLEERTDTVYQTDYAGTVETLTNQFRTLAILNPHPYANGQLSVYMQGSKEEVVLVMRQSWYSWAETENAVDVVRSWMG</sequence>
<name>A0AAE0N5P1_9PEZI</name>
<protein>
    <recommendedName>
        <fullName evidence="3">MYND-type domain-containing protein</fullName>
    </recommendedName>
</protein>
<organism evidence="1 2">
    <name type="scientific">Podospora didyma</name>
    <dbReference type="NCBI Taxonomy" id="330526"/>
    <lineage>
        <taxon>Eukaryota</taxon>
        <taxon>Fungi</taxon>
        <taxon>Dikarya</taxon>
        <taxon>Ascomycota</taxon>
        <taxon>Pezizomycotina</taxon>
        <taxon>Sordariomycetes</taxon>
        <taxon>Sordariomycetidae</taxon>
        <taxon>Sordariales</taxon>
        <taxon>Podosporaceae</taxon>
        <taxon>Podospora</taxon>
    </lineage>
</organism>
<accession>A0AAE0N5P1</accession>
<dbReference type="AlphaFoldDB" id="A0AAE0N5P1"/>
<dbReference type="EMBL" id="JAULSW010000009">
    <property type="protein sequence ID" value="KAK3370379.1"/>
    <property type="molecule type" value="Genomic_DNA"/>
</dbReference>
<comment type="caution">
    <text evidence="1">The sequence shown here is derived from an EMBL/GenBank/DDBJ whole genome shotgun (WGS) entry which is preliminary data.</text>
</comment>